<dbReference type="InterPro" id="IPR045249">
    <property type="entry name" value="HARBI1-like"/>
</dbReference>
<evidence type="ECO:0000313" key="10">
    <source>
        <dbReference type="Proteomes" id="UP000327044"/>
    </source>
</evidence>
<protein>
    <recommendedName>
        <fullName evidence="8">DDE Tnp4 domain-containing protein</fullName>
    </recommendedName>
</protein>
<evidence type="ECO:0000313" key="9">
    <source>
        <dbReference type="EMBL" id="KAB0790678.1"/>
    </source>
</evidence>
<feature type="non-terminal residue" evidence="9">
    <location>
        <position position="1"/>
    </location>
</feature>
<dbReference type="PANTHER" id="PTHR22930">
    <property type="match status" value="1"/>
</dbReference>
<evidence type="ECO:0000256" key="6">
    <source>
        <dbReference type="ARBA" id="ARBA00022801"/>
    </source>
</evidence>
<dbReference type="PANTHER" id="PTHR22930:SF269">
    <property type="entry name" value="NUCLEASE HARBI1-LIKE PROTEIN"/>
    <property type="match status" value="1"/>
</dbReference>
<dbReference type="GO" id="GO:0046872">
    <property type="term" value="F:metal ion binding"/>
    <property type="evidence" value="ECO:0007669"/>
    <property type="project" value="UniProtKB-KW"/>
</dbReference>
<evidence type="ECO:0000256" key="2">
    <source>
        <dbReference type="ARBA" id="ARBA00004123"/>
    </source>
</evidence>
<reference evidence="9 10" key="1">
    <citation type="journal article" date="2018" name="Elife">
        <title>Firefly genomes illuminate parallel origins of bioluminescence in beetles.</title>
        <authorList>
            <person name="Fallon T.R."/>
            <person name="Lower S.E."/>
            <person name="Chang C.H."/>
            <person name="Bessho-Uehara M."/>
            <person name="Martin G.J."/>
            <person name="Bewick A.J."/>
            <person name="Behringer M."/>
            <person name="Debat H.J."/>
            <person name="Wong I."/>
            <person name="Day J.C."/>
            <person name="Suvorov A."/>
            <person name="Silva C.J."/>
            <person name="Stanger-Hall K.F."/>
            <person name="Hall D.W."/>
            <person name="Schmitz R.J."/>
            <person name="Nelson D.R."/>
            <person name="Lewis S.M."/>
            <person name="Shigenobu S."/>
            <person name="Bybee S.M."/>
            <person name="Larracuente A.M."/>
            <person name="Oba Y."/>
            <person name="Weng J.K."/>
        </authorList>
    </citation>
    <scope>NUCLEOTIDE SEQUENCE [LARGE SCALE GENOMIC DNA]</scope>
    <source>
        <strain evidence="9">1611_PpyrPB1</strain>
        <tissue evidence="9">Whole body</tissue>
    </source>
</reference>
<keyword evidence="4" id="KW-0540">Nuclease</keyword>
<comment type="similarity">
    <text evidence="3">Belongs to the HARBI1 family.</text>
</comment>
<accession>A0A5N4A077</accession>
<comment type="cofactor">
    <cofactor evidence="1">
        <name>a divalent metal cation</name>
        <dbReference type="ChEBI" id="CHEBI:60240"/>
    </cofactor>
</comment>
<evidence type="ECO:0000256" key="4">
    <source>
        <dbReference type="ARBA" id="ARBA00022722"/>
    </source>
</evidence>
<feature type="domain" description="DDE Tnp4" evidence="8">
    <location>
        <begin position="70"/>
        <end position="207"/>
    </location>
</feature>
<dbReference type="Proteomes" id="UP000327044">
    <property type="component" value="Unassembled WGS sequence"/>
</dbReference>
<dbReference type="GO" id="GO:0004518">
    <property type="term" value="F:nuclease activity"/>
    <property type="evidence" value="ECO:0007669"/>
    <property type="project" value="UniProtKB-KW"/>
</dbReference>
<evidence type="ECO:0000256" key="7">
    <source>
        <dbReference type="ARBA" id="ARBA00023242"/>
    </source>
</evidence>
<dbReference type="GO" id="GO:0016787">
    <property type="term" value="F:hydrolase activity"/>
    <property type="evidence" value="ECO:0007669"/>
    <property type="project" value="UniProtKB-KW"/>
</dbReference>
<evidence type="ECO:0000256" key="5">
    <source>
        <dbReference type="ARBA" id="ARBA00022723"/>
    </source>
</evidence>
<dbReference type="InParanoid" id="A0A5N4A077"/>
<dbReference type="InterPro" id="IPR027806">
    <property type="entry name" value="HARBI1_dom"/>
</dbReference>
<keyword evidence="10" id="KW-1185">Reference proteome</keyword>
<proteinExistence type="inferred from homology"/>
<comment type="subcellular location">
    <subcellularLocation>
        <location evidence="2">Nucleus</location>
    </subcellularLocation>
</comment>
<keyword evidence="7" id="KW-0539">Nucleus</keyword>
<evidence type="ECO:0000256" key="3">
    <source>
        <dbReference type="ARBA" id="ARBA00006958"/>
    </source>
</evidence>
<name>A0A5N4A077_PHOPY</name>
<keyword evidence="5" id="KW-0479">Metal-binding</keyword>
<dbReference type="Pfam" id="PF13359">
    <property type="entry name" value="DDE_Tnp_4"/>
    <property type="match status" value="1"/>
</dbReference>
<comment type="caution">
    <text evidence="9">The sequence shown here is derived from an EMBL/GenBank/DDBJ whole genome shotgun (WGS) entry which is preliminary data.</text>
</comment>
<dbReference type="EMBL" id="VVIM01000928">
    <property type="protein sequence ID" value="KAB0790678.1"/>
    <property type="molecule type" value="Genomic_DNA"/>
</dbReference>
<evidence type="ECO:0000259" key="8">
    <source>
        <dbReference type="Pfam" id="PF13359"/>
    </source>
</evidence>
<keyword evidence="6" id="KW-0378">Hydrolase</keyword>
<evidence type="ECO:0000256" key="1">
    <source>
        <dbReference type="ARBA" id="ARBA00001968"/>
    </source>
</evidence>
<sequence>YLSTGMTFSSLGYEFQIARSTIGTIIRETCEAIWSTLKEQEMPEPTEEVWLGIADQFYLKTNFPNCVGTIDGKHIRCMNPRRGGSNFFNYKKFFSIVLMAVVDANLRFVAIDVGAYGKEGDSTVFRDSPLGKKLYSGSLNLPPPRCLPNTQPEEIPQPFVMVGDEAFKLHTNLLKPYPSRNMNATKRVFNYRLSRCRRNVECAFGVLANKEKS</sequence>
<dbReference type="GO" id="GO:0005634">
    <property type="term" value="C:nucleus"/>
    <property type="evidence" value="ECO:0007669"/>
    <property type="project" value="UniProtKB-SubCell"/>
</dbReference>
<dbReference type="AlphaFoldDB" id="A0A5N4A077"/>
<gene>
    <name evidence="9" type="ORF">PPYR_14880</name>
</gene>
<organism evidence="9 10">
    <name type="scientific">Photinus pyralis</name>
    <name type="common">Common eastern firefly</name>
    <name type="synonym">Lampyris pyralis</name>
    <dbReference type="NCBI Taxonomy" id="7054"/>
    <lineage>
        <taxon>Eukaryota</taxon>
        <taxon>Metazoa</taxon>
        <taxon>Ecdysozoa</taxon>
        <taxon>Arthropoda</taxon>
        <taxon>Hexapoda</taxon>
        <taxon>Insecta</taxon>
        <taxon>Pterygota</taxon>
        <taxon>Neoptera</taxon>
        <taxon>Endopterygota</taxon>
        <taxon>Coleoptera</taxon>
        <taxon>Polyphaga</taxon>
        <taxon>Elateriformia</taxon>
        <taxon>Elateroidea</taxon>
        <taxon>Lampyridae</taxon>
        <taxon>Lampyrinae</taxon>
        <taxon>Photinus</taxon>
    </lineage>
</organism>